<proteinExistence type="predicted"/>
<keyword evidence="2" id="KW-0547">Nucleotide-binding</keyword>
<evidence type="ECO:0000259" key="5">
    <source>
        <dbReference type="PROSITE" id="PS50893"/>
    </source>
</evidence>
<evidence type="ECO:0000256" key="4">
    <source>
        <dbReference type="SAM" id="MobiDB-lite"/>
    </source>
</evidence>
<dbReference type="OrthoDB" id="4533303at2"/>
<dbReference type="InterPro" id="IPR050166">
    <property type="entry name" value="ABC_transporter_ATP-bind"/>
</dbReference>
<feature type="domain" description="ABC transporter" evidence="5">
    <location>
        <begin position="2"/>
        <end position="224"/>
    </location>
</feature>
<dbReference type="EMBL" id="CP036402">
    <property type="protein sequence ID" value="QBI18676.1"/>
    <property type="molecule type" value="Genomic_DNA"/>
</dbReference>
<dbReference type="KEGG" id="erz:ER308_03280"/>
<dbReference type="PANTHER" id="PTHR42788:SF13">
    <property type="entry name" value="ALIPHATIC SULFONATES IMPORT ATP-BINDING PROTEIN SSUB"/>
    <property type="match status" value="1"/>
</dbReference>
<dbReference type="PROSITE" id="PS00211">
    <property type="entry name" value="ABC_TRANSPORTER_1"/>
    <property type="match status" value="1"/>
</dbReference>
<gene>
    <name evidence="6" type="ORF">ER308_03280</name>
</gene>
<dbReference type="InterPro" id="IPR003439">
    <property type="entry name" value="ABC_transporter-like_ATP-bd"/>
</dbReference>
<feature type="region of interest" description="Disordered" evidence="4">
    <location>
        <begin position="246"/>
        <end position="283"/>
    </location>
</feature>
<dbReference type="PROSITE" id="PS50893">
    <property type="entry name" value="ABC_TRANSPORTER_2"/>
    <property type="match status" value="1"/>
</dbReference>
<accession>A0A411YBV5</accession>
<name>A0A411YBV5_9ACTN</name>
<feature type="compositionally biased region" description="Low complexity" evidence="4">
    <location>
        <begin position="246"/>
        <end position="265"/>
    </location>
</feature>
<dbReference type="InterPro" id="IPR017871">
    <property type="entry name" value="ABC_transporter-like_CS"/>
</dbReference>
<dbReference type="InterPro" id="IPR003593">
    <property type="entry name" value="AAA+_ATPase"/>
</dbReference>
<dbReference type="RefSeq" id="WP_131153674.1">
    <property type="nucleotide sequence ID" value="NZ_CP036402.1"/>
</dbReference>
<evidence type="ECO:0000313" key="7">
    <source>
        <dbReference type="Proteomes" id="UP000291469"/>
    </source>
</evidence>
<protein>
    <submittedName>
        <fullName evidence="6">ABC transporter ATP-binding protein</fullName>
    </submittedName>
</protein>
<dbReference type="InterPro" id="IPR027417">
    <property type="entry name" value="P-loop_NTPase"/>
</dbReference>
<evidence type="ECO:0000256" key="3">
    <source>
        <dbReference type="ARBA" id="ARBA00022840"/>
    </source>
</evidence>
<reference evidence="6 7" key="1">
    <citation type="submission" date="2019-01" db="EMBL/GenBank/DDBJ databases">
        <title>Egibacter rhizosphaerae EGI 80759T.</title>
        <authorList>
            <person name="Chen D.-D."/>
            <person name="Tian Y."/>
            <person name="Jiao J.-Y."/>
            <person name="Zhang X.-T."/>
            <person name="Zhang Y.-G."/>
            <person name="Zhang Y."/>
            <person name="Xiao M."/>
            <person name="Shu W.-S."/>
            <person name="Li W.-J."/>
        </authorList>
    </citation>
    <scope>NUCLEOTIDE SEQUENCE [LARGE SCALE GENOMIC DNA]</scope>
    <source>
        <strain evidence="6 7">EGI 80759</strain>
    </source>
</reference>
<sequence length="283" mass="30137">MLRVNDLRIGYGDEPVLDGLDVELSAGEFASLVGPSGSGKSTLLRAIAGLHEPDAGEIESDLAPREIGFLFQDDALLPWRTVAQNAALGLTIRGVGKREARERSQRWLDRLGVGELAGRWPRQLSGGQRKRVAIAQVLALEPALLLMDEPFASLDAIVRHRVVSDLLRWVEEAGIAVLLVTHDLEEAIALGDRVHLLPAGPRASIAGSYDVALPRPRDPLAAKADPRFAELLPRLWADLERVSAPTAEAAEAGTQAAAPAASTEGGQAGEGSDDGELAEVARR</sequence>
<dbReference type="Pfam" id="PF00005">
    <property type="entry name" value="ABC_tran"/>
    <property type="match status" value="1"/>
</dbReference>
<evidence type="ECO:0000313" key="6">
    <source>
        <dbReference type="EMBL" id="QBI18676.1"/>
    </source>
</evidence>
<keyword evidence="7" id="KW-1185">Reference proteome</keyword>
<dbReference type="AlphaFoldDB" id="A0A411YBV5"/>
<evidence type="ECO:0000256" key="2">
    <source>
        <dbReference type="ARBA" id="ARBA00022741"/>
    </source>
</evidence>
<keyword evidence="1" id="KW-0813">Transport</keyword>
<evidence type="ECO:0000256" key="1">
    <source>
        <dbReference type="ARBA" id="ARBA00022448"/>
    </source>
</evidence>
<dbReference type="GO" id="GO:0005524">
    <property type="term" value="F:ATP binding"/>
    <property type="evidence" value="ECO:0007669"/>
    <property type="project" value="UniProtKB-KW"/>
</dbReference>
<dbReference type="SUPFAM" id="SSF52540">
    <property type="entry name" value="P-loop containing nucleoside triphosphate hydrolases"/>
    <property type="match status" value="1"/>
</dbReference>
<keyword evidence="3 6" id="KW-0067">ATP-binding</keyword>
<dbReference type="Proteomes" id="UP000291469">
    <property type="component" value="Chromosome"/>
</dbReference>
<dbReference type="SMART" id="SM00382">
    <property type="entry name" value="AAA"/>
    <property type="match status" value="1"/>
</dbReference>
<dbReference type="PANTHER" id="PTHR42788">
    <property type="entry name" value="TAURINE IMPORT ATP-BINDING PROTEIN-RELATED"/>
    <property type="match status" value="1"/>
</dbReference>
<organism evidence="6 7">
    <name type="scientific">Egibacter rhizosphaerae</name>
    <dbReference type="NCBI Taxonomy" id="1670831"/>
    <lineage>
        <taxon>Bacteria</taxon>
        <taxon>Bacillati</taxon>
        <taxon>Actinomycetota</taxon>
        <taxon>Nitriliruptoria</taxon>
        <taxon>Egibacterales</taxon>
        <taxon>Egibacteraceae</taxon>
        <taxon>Egibacter</taxon>
    </lineage>
</organism>
<dbReference type="GO" id="GO:0016887">
    <property type="term" value="F:ATP hydrolysis activity"/>
    <property type="evidence" value="ECO:0007669"/>
    <property type="project" value="InterPro"/>
</dbReference>
<dbReference type="Gene3D" id="3.40.50.300">
    <property type="entry name" value="P-loop containing nucleotide triphosphate hydrolases"/>
    <property type="match status" value="1"/>
</dbReference>